<sequence>MEHIDLLALADFNLVARHESLGAAARATGRPKATLSRKIAELEDSLSLRLFERGPRGLTLTQEGHALYARTGTLLAEIAESASAIASGSERPRGRLRITAPALFSQIAMGKLISTFARKYPEVRLEVTTEDRSVDMLAEGYDVAIRVNPDRDEDLIGRIFVRDRLVVVAAPGLHRPRKADRPVPAIVRQESEQRSGWALTTRAGQVRLPITPVAVLSSLFLIRDAVRLGMGAACLPLSMVSADLASGALSRWGDIDGTEVTLWALYPSRRHLSIRVSAFLDHLKEAFPSGTPEELAAYIRTSSPIAPMTPIA</sequence>
<dbReference type="GO" id="GO:0003677">
    <property type="term" value="F:DNA binding"/>
    <property type="evidence" value="ECO:0007669"/>
    <property type="project" value="UniProtKB-KW"/>
</dbReference>
<comment type="caution">
    <text evidence="5">The sequence shown here is derived from an EMBL/GenBank/DDBJ whole genome shotgun (WGS) entry which is preliminary data.</text>
</comment>
<keyword evidence="4" id="KW-0804">Transcription</keyword>
<dbReference type="Pfam" id="PF00126">
    <property type="entry name" value="HTH_1"/>
    <property type="match status" value="1"/>
</dbReference>
<dbReference type="SUPFAM" id="SSF46785">
    <property type="entry name" value="Winged helix' DNA-binding domain"/>
    <property type="match status" value="1"/>
</dbReference>
<evidence type="ECO:0000256" key="2">
    <source>
        <dbReference type="ARBA" id="ARBA00023015"/>
    </source>
</evidence>
<dbReference type="SUPFAM" id="SSF53850">
    <property type="entry name" value="Periplasmic binding protein-like II"/>
    <property type="match status" value="1"/>
</dbReference>
<dbReference type="Proteomes" id="UP000245754">
    <property type="component" value="Unassembled WGS sequence"/>
</dbReference>
<dbReference type="Gene3D" id="3.40.190.290">
    <property type="match status" value="1"/>
</dbReference>
<dbReference type="InterPro" id="IPR000847">
    <property type="entry name" value="LysR_HTH_N"/>
</dbReference>
<dbReference type="GO" id="GO:0003700">
    <property type="term" value="F:DNA-binding transcription factor activity"/>
    <property type="evidence" value="ECO:0007669"/>
    <property type="project" value="InterPro"/>
</dbReference>
<dbReference type="PANTHER" id="PTHR30537">
    <property type="entry name" value="HTH-TYPE TRANSCRIPTIONAL REGULATOR"/>
    <property type="match status" value="1"/>
</dbReference>
<dbReference type="Gene3D" id="1.10.10.10">
    <property type="entry name" value="Winged helix-like DNA-binding domain superfamily/Winged helix DNA-binding domain"/>
    <property type="match status" value="1"/>
</dbReference>
<keyword evidence="3" id="KW-0238">DNA-binding</keyword>
<gene>
    <name evidence="5" type="ORF">C7419_102314</name>
</gene>
<dbReference type="InterPro" id="IPR005119">
    <property type="entry name" value="LysR_subst-bd"/>
</dbReference>
<evidence type="ECO:0000256" key="4">
    <source>
        <dbReference type="ARBA" id="ARBA00023163"/>
    </source>
</evidence>
<dbReference type="InterPro" id="IPR036388">
    <property type="entry name" value="WH-like_DNA-bd_sf"/>
</dbReference>
<keyword evidence="6" id="KW-1185">Reference proteome</keyword>
<dbReference type="Pfam" id="PF03466">
    <property type="entry name" value="LysR_substrate"/>
    <property type="match status" value="1"/>
</dbReference>
<protein>
    <submittedName>
        <fullName evidence="5">LysR family transcriptional regulator</fullName>
    </submittedName>
</protein>
<comment type="similarity">
    <text evidence="1">Belongs to the LysR transcriptional regulatory family.</text>
</comment>
<dbReference type="PROSITE" id="PS50931">
    <property type="entry name" value="HTH_LYSR"/>
    <property type="match status" value="1"/>
</dbReference>
<dbReference type="InterPro" id="IPR036390">
    <property type="entry name" value="WH_DNA-bd_sf"/>
</dbReference>
<evidence type="ECO:0000256" key="3">
    <source>
        <dbReference type="ARBA" id="ARBA00023125"/>
    </source>
</evidence>
<proteinExistence type="inferred from homology"/>
<accession>A0A316EV36</accession>
<evidence type="ECO:0000313" key="5">
    <source>
        <dbReference type="EMBL" id="PWK35039.1"/>
    </source>
</evidence>
<name>A0A316EV36_9BURK</name>
<dbReference type="InterPro" id="IPR058163">
    <property type="entry name" value="LysR-type_TF_proteobact-type"/>
</dbReference>
<dbReference type="PANTHER" id="PTHR30537:SF5">
    <property type="entry name" value="HTH-TYPE TRANSCRIPTIONAL ACTIVATOR TTDR-RELATED"/>
    <property type="match status" value="1"/>
</dbReference>
<dbReference type="EMBL" id="QGGT01000002">
    <property type="protein sequence ID" value="PWK35039.1"/>
    <property type="molecule type" value="Genomic_DNA"/>
</dbReference>
<keyword evidence="2" id="KW-0805">Transcription regulation</keyword>
<dbReference type="AlphaFoldDB" id="A0A316EV36"/>
<reference evidence="5 6" key="1">
    <citation type="submission" date="2018-05" db="EMBL/GenBank/DDBJ databases">
        <title>Genomic Encyclopedia of Type Strains, Phase IV (KMG-V): Genome sequencing to study the core and pangenomes of soil and plant-associated prokaryotes.</title>
        <authorList>
            <person name="Whitman W."/>
        </authorList>
    </citation>
    <scope>NUCLEOTIDE SEQUENCE [LARGE SCALE GENOMIC DNA]</scope>
    <source>
        <strain evidence="5 6">SLV-132</strain>
    </source>
</reference>
<evidence type="ECO:0000256" key="1">
    <source>
        <dbReference type="ARBA" id="ARBA00009437"/>
    </source>
</evidence>
<organism evidence="5 6">
    <name type="scientific">Cupriavidus plantarum</name>
    <dbReference type="NCBI Taxonomy" id="942865"/>
    <lineage>
        <taxon>Bacteria</taxon>
        <taxon>Pseudomonadati</taxon>
        <taxon>Pseudomonadota</taxon>
        <taxon>Betaproteobacteria</taxon>
        <taxon>Burkholderiales</taxon>
        <taxon>Burkholderiaceae</taxon>
        <taxon>Cupriavidus</taxon>
    </lineage>
</organism>
<dbReference type="CDD" id="cd08422">
    <property type="entry name" value="PBP2_CrgA_like"/>
    <property type="match status" value="1"/>
</dbReference>
<evidence type="ECO:0000313" key="6">
    <source>
        <dbReference type="Proteomes" id="UP000245754"/>
    </source>
</evidence>